<dbReference type="Gene3D" id="2.30.30.40">
    <property type="entry name" value="SH3 Domains"/>
    <property type="match status" value="2"/>
</dbReference>
<evidence type="ECO:0000256" key="5">
    <source>
        <dbReference type="SAM" id="MobiDB-lite"/>
    </source>
</evidence>
<dbReference type="Pfam" id="PF00877">
    <property type="entry name" value="NLPC_P60"/>
    <property type="match status" value="1"/>
</dbReference>
<name>A0A4P8IJ93_9FIRM</name>
<dbReference type="Pfam" id="PF08239">
    <property type="entry name" value="SH3_3"/>
    <property type="match status" value="2"/>
</dbReference>
<evidence type="ECO:0000313" key="9">
    <source>
        <dbReference type="EMBL" id="QCP36093.1"/>
    </source>
</evidence>
<dbReference type="PANTHER" id="PTHR47053:SF1">
    <property type="entry name" value="MUREIN DD-ENDOPEPTIDASE MEPH-RELATED"/>
    <property type="match status" value="1"/>
</dbReference>
<evidence type="ECO:0000256" key="3">
    <source>
        <dbReference type="ARBA" id="ARBA00022801"/>
    </source>
</evidence>
<dbReference type="EMBL" id="CP040058">
    <property type="protein sequence ID" value="QCP36093.1"/>
    <property type="molecule type" value="Genomic_DNA"/>
</dbReference>
<dbReference type="RefSeq" id="WP_137329370.1">
    <property type="nucleotide sequence ID" value="NZ_CP040058.1"/>
</dbReference>
<dbReference type="GO" id="GO:0006508">
    <property type="term" value="P:proteolysis"/>
    <property type="evidence" value="ECO:0007669"/>
    <property type="project" value="UniProtKB-KW"/>
</dbReference>
<dbReference type="OrthoDB" id="9808890at2"/>
<dbReference type="PROSITE" id="PS51935">
    <property type="entry name" value="NLPC_P60"/>
    <property type="match status" value="1"/>
</dbReference>
<evidence type="ECO:0000256" key="4">
    <source>
        <dbReference type="ARBA" id="ARBA00022807"/>
    </source>
</evidence>
<feature type="compositionally biased region" description="Low complexity" evidence="5">
    <location>
        <begin position="94"/>
        <end position="105"/>
    </location>
</feature>
<keyword evidence="4" id="KW-0788">Thiol protease</keyword>
<organism evidence="9 10">
    <name type="scientific">Anaerostipes rhamnosivorans</name>
    <dbReference type="NCBI Taxonomy" id="1229621"/>
    <lineage>
        <taxon>Bacteria</taxon>
        <taxon>Bacillati</taxon>
        <taxon>Bacillota</taxon>
        <taxon>Clostridia</taxon>
        <taxon>Lachnospirales</taxon>
        <taxon>Lachnospiraceae</taxon>
        <taxon>Anaerostipes</taxon>
    </lineage>
</organism>
<dbReference type="AlphaFoldDB" id="A0A4P8IJ93"/>
<dbReference type="InterPro" id="IPR038765">
    <property type="entry name" value="Papain-like_cys_pep_sf"/>
</dbReference>
<feature type="domain" description="NlpC/P60" evidence="8">
    <location>
        <begin position="307"/>
        <end position="429"/>
    </location>
</feature>
<comment type="similarity">
    <text evidence="1">Belongs to the peptidase C40 family.</text>
</comment>
<feature type="chain" id="PRO_5020626724" evidence="6">
    <location>
        <begin position="29"/>
        <end position="430"/>
    </location>
</feature>
<feature type="signal peptide" evidence="6">
    <location>
        <begin position="1"/>
        <end position="28"/>
    </location>
</feature>
<dbReference type="Gene3D" id="3.90.1720.10">
    <property type="entry name" value="endopeptidase domain like (from Nostoc punctiforme)"/>
    <property type="match status" value="1"/>
</dbReference>
<gene>
    <name evidence="9" type="ORF">AR1Y2_2639</name>
</gene>
<evidence type="ECO:0000259" key="7">
    <source>
        <dbReference type="PROSITE" id="PS51781"/>
    </source>
</evidence>
<evidence type="ECO:0000256" key="2">
    <source>
        <dbReference type="ARBA" id="ARBA00022670"/>
    </source>
</evidence>
<reference evidence="9 10" key="1">
    <citation type="submission" date="2019-05" db="EMBL/GenBank/DDBJ databases">
        <title>Complete genome sequencing of Anaerostipes rhamnosivorans.</title>
        <authorList>
            <person name="Bui T.P.N."/>
            <person name="de Vos W.M."/>
        </authorList>
    </citation>
    <scope>NUCLEOTIDE SEQUENCE [LARGE SCALE GENOMIC DNA]</scope>
    <source>
        <strain evidence="9 10">1y2</strain>
    </source>
</reference>
<feature type="region of interest" description="Disordered" evidence="5">
    <location>
        <begin position="273"/>
        <end position="309"/>
    </location>
</feature>
<dbReference type="PROSITE" id="PS51781">
    <property type="entry name" value="SH3B"/>
    <property type="match status" value="2"/>
</dbReference>
<dbReference type="InterPro" id="IPR003646">
    <property type="entry name" value="SH3-like_bac-type"/>
</dbReference>
<feature type="compositionally biased region" description="Low complexity" evidence="5">
    <location>
        <begin position="64"/>
        <end position="82"/>
    </location>
</feature>
<feature type="region of interest" description="Disordered" evidence="5">
    <location>
        <begin position="49"/>
        <end position="127"/>
    </location>
</feature>
<sequence length="430" mass="46763">MKRIIAKGTMTAGLSLAFILGVSTFADAKASQYQTGLAGSAAAMEEYTGSDSSASQKKAAPNSKTTKTTARTTAAEKTTQAKHITEVKKQPVSTTTAAQKTTSAKPKTEAKKQNEEPEYTSSTYQGKAAPDVRSVLNIRKKKSTSSLVVGKFKKGNIGTVLKKGREWTKIRSGKVTGYVKNDYLIWGNNIHKYAKEHNFPKKAVVKADTLKVRQKQSTKAKVLTLVSKNDSYKILKESADWVNVKADGDKGYLAKDYVSIRYYFTNAKSTVKKSKPKATESTQSTERSTQSSRETSSSQDSESSSSGTSRQKVVNYALKFVGNKYRYGGNSLTNGIDCSGFTQQVLGHFGYSISRTSSSQANDGRTISVSNVRPGDLLFYKRGGRINHVTMYIGNGQVVHASNSAPYPRGGIKVSSMGYRTPCKAVRIIN</sequence>
<dbReference type="InterPro" id="IPR051202">
    <property type="entry name" value="Peptidase_C40"/>
</dbReference>
<dbReference type="InterPro" id="IPR000064">
    <property type="entry name" value="NLP_P60_dom"/>
</dbReference>
<dbReference type="KEGG" id="arf:AR1Y2_2639"/>
<feature type="compositionally biased region" description="Low complexity" evidence="5">
    <location>
        <begin position="279"/>
        <end position="309"/>
    </location>
</feature>
<keyword evidence="6" id="KW-0732">Signal</keyword>
<dbReference type="SMART" id="SM00287">
    <property type="entry name" value="SH3b"/>
    <property type="match status" value="2"/>
</dbReference>
<keyword evidence="3" id="KW-0378">Hydrolase</keyword>
<keyword evidence="10" id="KW-1185">Reference proteome</keyword>
<evidence type="ECO:0000256" key="1">
    <source>
        <dbReference type="ARBA" id="ARBA00007074"/>
    </source>
</evidence>
<dbReference type="GO" id="GO:0008234">
    <property type="term" value="F:cysteine-type peptidase activity"/>
    <property type="evidence" value="ECO:0007669"/>
    <property type="project" value="UniProtKB-KW"/>
</dbReference>
<dbReference type="PANTHER" id="PTHR47053">
    <property type="entry name" value="MUREIN DD-ENDOPEPTIDASE MEPH-RELATED"/>
    <property type="match status" value="1"/>
</dbReference>
<evidence type="ECO:0000313" key="10">
    <source>
        <dbReference type="Proteomes" id="UP000298653"/>
    </source>
</evidence>
<keyword evidence="2" id="KW-0645">Protease</keyword>
<feature type="domain" description="SH3b" evidence="7">
    <location>
        <begin position="200"/>
        <end position="262"/>
    </location>
</feature>
<evidence type="ECO:0000256" key="6">
    <source>
        <dbReference type="SAM" id="SignalP"/>
    </source>
</evidence>
<accession>A0A4P8IJ93</accession>
<protein>
    <submittedName>
        <fullName evidence="9">NLP/P60 family protein</fullName>
    </submittedName>
</protein>
<feature type="compositionally biased region" description="Basic and acidic residues" evidence="5">
    <location>
        <begin position="106"/>
        <end position="115"/>
    </location>
</feature>
<dbReference type="Proteomes" id="UP000298653">
    <property type="component" value="Chromosome"/>
</dbReference>
<proteinExistence type="inferred from homology"/>
<feature type="domain" description="SH3b" evidence="7">
    <location>
        <begin position="119"/>
        <end position="188"/>
    </location>
</feature>
<evidence type="ECO:0000259" key="8">
    <source>
        <dbReference type="PROSITE" id="PS51935"/>
    </source>
</evidence>
<dbReference type="SUPFAM" id="SSF54001">
    <property type="entry name" value="Cysteine proteinases"/>
    <property type="match status" value="1"/>
</dbReference>